<evidence type="ECO:0000313" key="2">
    <source>
        <dbReference type="Proteomes" id="UP000243459"/>
    </source>
</evidence>
<sequence>MEISKEEEEPKIVVVDVKMDAESKEMLTWALVKVAKAGDRVVALHVIPSSSSLHLPRSRSTVQRNYQRIARISQ</sequence>
<gene>
    <name evidence="1" type="ORF">A4U43_C01F15030</name>
</gene>
<evidence type="ECO:0000313" key="1">
    <source>
        <dbReference type="EMBL" id="ONK80203.1"/>
    </source>
</evidence>
<keyword evidence="2" id="KW-1185">Reference proteome</keyword>
<evidence type="ECO:0008006" key="3">
    <source>
        <dbReference type="Google" id="ProtNLM"/>
    </source>
</evidence>
<accession>A0A5P1FR55</accession>
<dbReference type="Gramene" id="ONK80203">
    <property type="protein sequence ID" value="ONK80203"/>
    <property type="gene ID" value="A4U43_C01F15030"/>
</dbReference>
<proteinExistence type="predicted"/>
<dbReference type="EMBL" id="CM007381">
    <property type="protein sequence ID" value="ONK80203.1"/>
    <property type="molecule type" value="Genomic_DNA"/>
</dbReference>
<protein>
    <recommendedName>
        <fullName evidence="3">UspA domain-containing protein</fullName>
    </recommendedName>
</protein>
<reference evidence="2" key="1">
    <citation type="journal article" date="2017" name="Nat. Commun.">
        <title>The asparagus genome sheds light on the origin and evolution of a young Y chromosome.</title>
        <authorList>
            <person name="Harkess A."/>
            <person name="Zhou J."/>
            <person name="Xu C."/>
            <person name="Bowers J.E."/>
            <person name="Van der Hulst R."/>
            <person name="Ayyampalayam S."/>
            <person name="Mercati F."/>
            <person name="Riccardi P."/>
            <person name="McKain M.R."/>
            <person name="Kakrana A."/>
            <person name="Tang H."/>
            <person name="Ray J."/>
            <person name="Groenendijk J."/>
            <person name="Arikit S."/>
            <person name="Mathioni S.M."/>
            <person name="Nakano M."/>
            <person name="Shan H."/>
            <person name="Telgmann-Rauber A."/>
            <person name="Kanno A."/>
            <person name="Yue Z."/>
            <person name="Chen H."/>
            <person name="Li W."/>
            <person name="Chen Y."/>
            <person name="Xu X."/>
            <person name="Zhang Y."/>
            <person name="Luo S."/>
            <person name="Chen H."/>
            <person name="Gao J."/>
            <person name="Mao Z."/>
            <person name="Pires J.C."/>
            <person name="Luo M."/>
            <person name="Kudrna D."/>
            <person name="Wing R.A."/>
            <person name="Meyers B.C."/>
            <person name="Yi K."/>
            <person name="Kong H."/>
            <person name="Lavrijsen P."/>
            <person name="Sunseri F."/>
            <person name="Falavigna A."/>
            <person name="Ye Y."/>
            <person name="Leebens-Mack J.H."/>
            <person name="Chen G."/>
        </authorList>
    </citation>
    <scope>NUCLEOTIDE SEQUENCE [LARGE SCALE GENOMIC DNA]</scope>
    <source>
        <strain evidence="2">cv. DH0086</strain>
    </source>
</reference>
<organism evidence="1 2">
    <name type="scientific">Asparagus officinalis</name>
    <name type="common">Garden asparagus</name>
    <dbReference type="NCBI Taxonomy" id="4686"/>
    <lineage>
        <taxon>Eukaryota</taxon>
        <taxon>Viridiplantae</taxon>
        <taxon>Streptophyta</taxon>
        <taxon>Embryophyta</taxon>
        <taxon>Tracheophyta</taxon>
        <taxon>Spermatophyta</taxon>
        <taxon>Magnoliopsida</taxon>
        <taxon>Liliopsida</taxon>
        <taxon>Asparagales</taxon>
        <taxon>Asparagaceae</taxon>
        <taxon>Asparagoideae</taxon>
        <taxon>Asparagus</taxon>
    </lineage>
</organism>
<name>A0A5P1FR55_ASPOF</name>
<dbReference type="Proteomes" id="UP000243459">
    <property type="component" value="Chromosome 1"/>
</dbReference>
<dbReference type="AlphaFoldDB" id="A0A5P1FR55"/>